<feature type="chain" id="PRO_5036692492" description="Secreted protein" evidence="1">
    <location>
        <begin position="24"/>
        <end position="116"/>
    </location>
</feature>
<evidence type="ECO:0000313" key="3">
    <source>
        <dbReference type="Proteomes" id="UP000682308"/>
    </source>
</evidence>
<dbReference type="AlphaFoldDB" id="A0A941FCZ8"/>
<sequence>MRLSRRTASLPLAVALVTTLAYQAVPHARVPADEQEPAAPFGAACRIRVTDSRVTAYCHNPYPETDHVSLHIECARWWDIDTDSSPVAAEPARTVRLTGRCWNEVDEAWISHRRGS</sequence>
<evidence type="ECO:0008006" key="4">
    <source>
        <dbReference type="Google" id="ProtNLM"/>
    </source>
</evidence>
<evidence type="ECO:0000256" key="1">
    <source>
        <dbReference type="SAM" id="SignalP"/>
    </source>
</evidence>
<comment type="caution">
    <text evidence="2">The sequence shown here is derived from an EMBL/GenBank/DDBJ whole genome shotgun (WGS) entry which is preliminary data.</text>
</comment>
<name>A0A941FCZ8_9ACTN</name>
<proteinExistence type="predicted"/>
<accession>A0A941FCZ8</accession>
<keyword evidence="1" id="KW-0732">Signal</keyword>
<feature type="signal peptide" evidence="1">
    <location>
        <begin position="1"/>
        <end position="23"/>
    </location>
</feature>
<protein>
    <recommendedName>
        <fullName evidence="4">Secreted protein</fullName>
    </recommendedName>
</protein>
<dbReference type="Proteomes" id="UP000682308">
    <property type="component" value="Unassembled WGS sequence"/>
</dbReference>
<gene>
    <name evidence="2" type="ORF">KEF29_20665</name>
</gene>
<evidence type="ECO:0000313" key="2">
    <source>
        <dbReference type="EMBL" id="MBR8640961.1"/>
    </source>
</evidence>
<reference evidence="2 3" key="1">
    <citation type="submission" date="2021-04" db="EMBL/GenBank/DDBJ databases">
        <title>Characterization of the biosynthetic gene cluster of new lipopeptides with antitumor activity in the genome of the marine Streptomyces PHM034.</title>
        <authorList>
            <person name="Ceniceros A."/>
            <person name="Canedo L."/>
            <person name="Mendez C."/>
            <person name="Olano C."/>
            <person name="Schleissner C."/>
            <person name="Cuevas C."/>
            <person name="De La Calle F."/>
            <person name="Salas J.A."/>
        </authorList>
    </citation>
    <scope>NUCLEOTIDE SEQUENCE [LARGE SCALE GENOMIC DNA]</scope>
    <source>
        <strain evidence="2 3">PHM034</strain>
    </source>
</reference>
<organism evidence="2 3">
    <name type="scientific">Streptomyces tuirus</name>
    <dbReference type="NCBI Taxonomy" id="68278"/>
    <lineage>
        <taxon>Bacteria</taxon>
        <taxon>Bacillati</taxon>
        <taxon>Actinomycetota</taxon>
        <taxon>Actinomycetes</taxon>
        <taxon>Kitasatosporales</taxon>
        <taxon>Streptomycetaceae</taxon>
        <taxon>Streptomyces</taxon>
    </lineage>
</organism>
<dbReference type="EMBL" id="JAGTPG010000002">
    <property type="protein sequence ID" value="MBR8640961.1"/>
    <property type="molecule type" value="Genomic_DNA"/>
</dbReference>
<keyword evidence="3" id="KW-1185">Reference proteome</keyword>